<dbReference type="Proteomes" id="UP000266188">
    <property type="component" value="Unassembled WGS sequence"/>
</dbReference>
<dbReference type="OrthoDB" id="432544at2759"/>
<evidence type="ECO:0000256" key="1">
    <source>
        <dbReference type="SAM" id="MobiDB-lite"/>
    </source>
</evidence>
<organism evidence="2 3">
    <name type="scientific">Aspergillus sclerotialis</name>
    <dbReference type="NCBI Taxonomy" id="2070753"/>
    <lineage>
        <taxon>Eukaryota</taxon>
        <taxon>Fungi</taxon>
        <taxon>Dikarya</taxon>
        <taxon>Ascomycota</taxon>
        <taxon>Pezizomycotina</taxon>
        <taxon>Eurotiomycetes</taxon>
        <taxon>Eurotiomycetidae</taxon>
        <taxon>Eurotiales</taxon>
        <taxon>Aspergillaceae</taxon>
        <taxon>Aspergillus</taxon>
        <taxon>Aspergillus subgen. Polypaecilum</taxon>
    </lineage>
</organism>
<keyword evidence="3" id="KW-1185">Reference proteome</keyword>
<feature type="compositionally biased region" description="Polar residues" evidence="1">
    <location>
        <begin position="97"/>
        <end position="108"/>
    </location>
</feature>
<comment type="caution">
    <text evidence="2">The sequence shown here is derived from an EMBL/GenBank/DDBJ whole genome shotgun (WGS) entry which is preliminary data.</text>
</comment>
<feature type="region of interest" description="Disordered" evidence="1">
    <location>
        <begin position="62"/>
        <end position="258"/>
    </location>
</feature>
<sequence>MPIPTRSVSLRGQQVSQMSHSAESQYCQLLTPYQDLYNWPNNYKQIDLDIYDPARDPNATTLSRRKTLAAPRNPSTPQDDGPTMGPRKQESRLPQRGSAQQESSTTRRANLVRPSPLKSVPSIRPATSSSTSKPPTTPTLASPRKVHDAVKQSSPKKTDMPPPPRPARSQSVRQPVGSTASSAPRGHMRHRSQLATPVTASPATKKVETPSSSAQRQKTQTQTSMYQRPSSPKKPIKPSVSTAAPSTATHPGADQSLIPSSWPEVATLQTELLQLSLLHSSAVQRNIDWQAESEAILREKYNSVAETYRSILGDENERQRKLNAQALNIWLKNSRERSNRQAFPEQVQLLSQIIQEVSNLSDNGGRYTTAIQEFEAWFTAVEEIKESRSRSGTESTADNIDLFIGPLNQDWKDEINALLMKLELSSRQLQSLDILGYGEFEQLQDSALLRTAVGLRDLMDMMIREIKTICAIEADIVRIERGWVSRIAEGCLETRPKTDSTPRVGIWRKGKS</sequence>
<dbReference type="EMBL" id="MVGC01000515">
    <property type="protein sequence ID" value="RJE18652.1"/>
    <property type="molecule type" value="Genomic_DNA"/>
</dbReference>
<reference evidence="3" key="1">
    <citation type="submission" date="2017-02" db="EMBL/GenBank/DDBJ databases">
        <authorList>
            <person name="Tafer H."/>
            <person name="Lopandic K."/>
        </authorList>
    </citation>
    <scope>NUCLEOTIDE SEQUENCE [LARGE SCALE GENOMIC DNA]</scope>
    <source>
        <strain evidence="3">CBS 366.77</strain>
    </source>
</reference>
<dbReference type="STRING" id="2070753.A0A3A2Z6C6"/>
<evidence type="ECO:0000313" key="2">
    <source>
        <dbReference type="EMBL" id="RJE18652.1"/>
    </source>
</evidence>
<feature type="compositionally biased region" description="Polar residues" evidence="1">
    <location>
        <begin position="193"/>
        <end position="202"/>
    </location>
</feature>
<proteinExistence type="predicted"/>
<gene>
    <name evidence="2" type="ORF">PHISCL_09012</name>
</gene>
<evidence type="ECO:0000313" key="3">
    <source>
        <dbReference type="Proteomes" id="UP000266188"/>
    </source>
</evidence>
<dbReference type="AlphaFoldDB" id="A0A3A2Z6C6"/>
<feature type="compositionally biased region" description="Polar residues" evidence="1">
    <location>
        <begin position="209"/>
        <end position="228"/>
    </location>
</feature>
<feature type="compositionally biased region" description="Low complexity" evidence="1">
    <location>
        <begin position="125"/>
        <end position="143"/>
    </location>
</feature>
<protein>
    <submittedName>
        <fullName evidence="2">Uncharacterized protein</fullName>
    </submittedName>
</protein>
<name>A0A3A2Z6C6_9EURO</name>
<accession>A0A3A2Z6C6</accession>